<dbReference type="EnsemblPlants" id="KRH06827">
    <property type="protein sequence ID" value="KRH06827"/>
    <property type="gene ID" value="GLYMA_16G048500"/>
</dbReference>
<evidence type="ECO:0000313" key="2">
    <source>
        <dbReference type="EMBL" id="KRH06827.1"/>
    </source>
</evidence>
<reference evidence="2" key="3">
    <citation type="submission" date="2018-07" db="EMBL/GenBank/DDBJ databases">
        <title>WGS assembly of Glycine max.</title>
        <authorList>
            <person name="Schmutz J."/>
            <person name="Cannon S."/>
            <person name="Schlueter J."/>
            <person name="Ma J."/>
            <person name="Mitros T."/>
            <person name="Nelson W."/>
            <person name="Hyten D."/>
            <person name="Song Q."/>
            <person name="Thelen J."/>
            <person name="Cheng J."/>
            <person name="Xu D."/>
            <person name="Hellsten U."/>
            <person name="May G."/>
            <person name="Yu Y."/>
            <person name="Sakurai T."/>
            <person name="Umezawa T."/>
            <person name="Bhattacharyya M."/>
            <person name="Sandhu D."/>
            <person name="Valliyodan B."/>
            <person name="Lindquist E."/>
            <person name="Peto M."/>
            <person name="Grant D."/>
            <person name="Shu S."/>
            <person name="Goodstein D."/>
            <person name="Barry K."/>
            <person name="Futrell-Griggs M."/>
            <person name="Abernathy B."/>
            <person name="Du J."/>
            <person name="Tian Z."/>
            <person name="Zhu L."/>
            <person name="Gill N."/>
            <person name="Joshi T."/>
            <person name="Libault M."/>
            <person name="Sethuraman A."/>
            <person name="Zhang X."/>
            <person name="Shinozaki K."/>
            <person name="Nguyen H."/>
            <person name="Wing R."/>
            <person name="Cregan P."/>
            <person name="Specht J."/>
            <person name="Grimwood J."/>
            <person name="Rokhsar D."/>
            <person name="Stacey G."/>
            <person name="Shoemaker R."/>
            <person name="Jackson S."/>
        </authorList>
    </citation>
    <scope>NUCLEOTIDE SEQUENCE</scope>
    <source>
        <tissue evidence="2">Callus</tissue>
    </source>
</reference>
<dbReference type="SUPFAM" id="SSF46785">
    <property type="entry name" value="Winged helix' DNA-binding domain"/>
    <property type="match status" value="1"/>
</dbReference>
<reference evidence="3" key="2">
    <citation type="submission" date="2018-02" db="UniProtKB">
        <authorList>
            <consortium name="EnsemblPlants"/>
        </authorList>
    </citation>
    <scope>IDENTIFICATION</scope>
    <source>
        <strain evidence="3">Williams 82</strain>
    </source>
</reference>
<name>A0A0R0FW54_SOYBN</name>
<keyword evidence="4" id="KW-1185">Reference proteome</keyword>
<dbReference type="SMR" id="A0A0R0FW54"/>
<evidence type="ECO:0000313" key="3">
    <source>
        <dbReference type="EnsemblPlants" id="KRH06827"/>
    </source>
</evidence>
<dbReference type="InterPro" id="IPR036390">
    <property type="entry name" value="WH_DNA-bd_sf"/>
</dbReference>
<dbReference type="Gene3D" id="1.10.10.580">
    <property type="entry name" value="Structural maintenance of chromosome 1. Chain E"/>
    <property type="match status" value="1"/>
</dbReference>
<evidence type="ECO:0000313" key="4">
    <source>
        <dbReference type="Proteomes" id="UP000008827"/>
    </source>
</evidence>
<dbReference type="InterPro" id="IPR039781">
    <property type="entry name" value="Rad21/Rec8-like"/>
</dbReference>
<dbReference type="EMBL" id="CM000849">
    <property type="protein sequence ID" value="KRH06827.1"/>
    <property type="molecule type" value="Genomic_DNA"/>
</dbReference>
<dbReference type="PANTHER" id="PTHR12585:SF73">
    <property type="entry name" value="SISTER CHROMATID COHESION 1 PROTEIN 2"/>
    <property type="match status" value="1"/>
</dbReference>
<organism evidence="2">
    <name type="scientific">Glycine max</name>
    <name type="common">Soybean</name>
    <name type="synonym">Glycine hispida</name>
    <dbReference type="NCBI Taxonomy" id="3847"/>
    <lineage>
        <taxon>Eukaryota</taxon>
        <taxon>Viridiplantae</taxon>
        <taxon>Streptophyta</taxon>
        <taxon>Embryophyta</taxon>
        <taxon>Tracheophyta</taxon>
        <taxon>Spermatophyta</taxon>
        <taxon>Magnoliopsida</taxon>
        <taxon>eudicotyledons</taxon>
        <taxon>Gunneridae</taxon>
        <taxon>Pentapetalae</taxon>
        <taxon>rosids</taxon>
        <taxon>fabids</taxon>
        <taxon>Fabales</taxon>
        <taxon>Fabaceae</taxon>
        <taxon>Papilionoideae</taxon>
        <taxon>50 kb inversion clade</taxon>
        <taxon>NPAAA clade</taxon>
        <taxon>indigoferoid/millettioid clade</taxon>
        <taxon>Phaseoleae</taxon>
        <taxon>Glycine</taxon>
        <taxon>Glycine subgen. Soja</taxon>
    </lineage>
</organism>
<reference evidence="2 3" key="1">
    <citation type="journal article" date="2010" name="Nature">
        <title>Genome sequence of the palaeopolyploid soybean.</title>
        <authorList>
            <person name="Schmutz J."/>
            <person name="Cannon S.B."/>
            <person name="Schlueter J."/>
            <person name="Ma J."/>
            <person name="Mitros T."/>
            <person name="Nelson W."/>
            <person name="Hyten D.L."/>
            <person name="Song Q."/>
            <person name="Thelen J.J."/>
            <person name="Cheng J."/>
            <person name="Xu D."/>
            <person name="Hellsten U."/>
            <person name="May G.D."/>
            <person name="Yu Y."/>
            <person name="Sakurai T."/>
            <person name="Umezawa T."/>
            <person name="Bhattacharyya M.K."/>
            <person name="Sandhu D."/>
            <person name="Valliyodan B."/>
            <person name="Lindquist E."/>
            <person name="Peto M."/>
            <person name="Grant D."/>
            <person name="Shu S."/>
            <person name="Goodstein D."/>
            <person name="Barry K."/>
            <person name="Futrell-Griggs M."/>
            <person name="Abernathy B."/>
            <person name="Du J."/>
            <person name="Tian Z."/>
            <person name="Zhu L."/>
            <person name="Gill N."/>
            <person name="Joshi T."/>
            <person name="Libault M."/>
            <person name="Sethuraman A."/>
            <person name="Zhang X.-C."/>
            <person name="Shinozaki K."/>
            <person name="Nguyen H.T."/>
            <person name="Wing R.A."/>
            <person name="Cregan P."/>
            <person name="Specht J."/>
            <person name="Grimwood J."/>
            <person name="Rokhsar D."/>
            <person name="Stacey G."/>
            <person name="Shoemaker R.C."/>
            <person name="Jackson S.A."/>
        </authorList>
    </citation>
    <scope>NUCLEOTIDE SEQUENCE</scope>
    <source>
        <strain evidence="3">cv. Williams 82</strain>
        <tissue evidence="2">Callus</tissue>
    </source>
</reference>
<dbReference type="STRING" id="3847.A0A0R0FW54"/>
<dbReference type="PANTHER" id="PTHR12585">
    <property type="entry name" value="SCC1 / RAD21 FAMILY MEMBER"/>
    <property type="match status" value="1"/>
</dbReference>
<accession>A0A0R0FW54</accession>
<feature type="domain" description="Rad21/Rec8-like protein C-terminal eukaryotic" evidence="1">
    <location>
        <begin position="45"/>
        <end position="87"/>
    </location>
</feature>
<protein>
    <recommendedName>
        <fullName evidence="1">Rad21/Rec8-like protein C-terminal eukaryotic domain-containing protein</fullName>
    </recommendedName>
</protein>
<dbReference type="Proteomes" id="UP000008827">
    <property type="component" value="Chromosome 16"/>
</dbReference>
<dbReference type="GO" id="GO:0008278">
    <property type="term" value="C:cohesin complex"/>
    <property type="evidence" value="ECO:0007669"/>
    <property type="project" value="InterPro"/>
</dbReference>
<dbReference type="InterPro" id="IPR023093">
    <property type="entry name" value="ScpA-like_C"/>
</dbReference>
<evidence type="ECO:0000259" key="1">
    <source>
        <dbReference type="Pfam" id="PF04824"/>
    </source>
</evidence>
<proteinExistence type="predicted"/>
<sequence>MTDAYGKNLVERGILLMSASRKVASCLHQTRKQREEDRINFHKFLEAGRAPKEPALLFYEVLVLKTTGYVVEQNEAYGDIAISKLPKLDQTFLFDGLYMKLEKKLRSCIYVCTSASNSGSCTGTNA</sequence>
<dbReference type="InterPro" id="IPR006909">
    <property type="entry name" value="Rad21/Rec8_C_eu"/>
</dbReference>
<gene>
    <name evidence="2" type="ORF">GLYMA_16G048500</name>
</gene>
<dbReference type="AlphaFoldDB" id="A0A0R0FW54"/>
<dbReference type="InParanoid" id="A0A0R0FW54"/>
<dbReference type="Pfam" id="PF04824">
    <property type="entry name" value="Rad21_Rec8"/>
    <property type="match status" value="1"/>
</dbReference>
<dbReference type="Gramene" id="KRH06827">
    <property type="protein sequence ID" value="KRH06827"/>
    <property type="gene ID" value="GLYMA_16G048500"/>
</dbReference>
<dbReference type="GO" id="GO:0007062">
    <property type="term" value="P:sister chromatid cohesion"/>
    <property type="evidence" value="ECO:0007669"/>
    <property type="project" value="InterPro"/>
</dbReference>